<evidence type="ECO:0000256" key="3">
    <source>
        <dbReference type="SAM" id="MobiDB-lite"/>
    </source>
</evidence>
<sequence>MSAYLLYQNAMRETFKAQNPGMTFGQLSKYTSAMYAEMPQSEKEAWQARAEADKARYLHELASYVPPPGYDAKGDAIIQHHKAGRSGGKNVRDANAPKRNMSAYLLYQNAMRDQFRAENPGMTFGQLAKYTSHMYRSLTPEEKATWEARAAQDKARYDAEMAAYVPPPGHDAQGNLMEDYKYGKKQKKAKDPNAPKRARGSFVFFTFDMRPQIMKEFPDIKFVDLGTVMGERWRALTPEEKKVYEDMANEDKNRFNREMQEYQAKKAAAQAAAAATVSHHHAAAHHHHHAEAVPSYGIPGDPHAAALHHQQMYHDPGSVYSLGVGAHEAASAAGAPAAYATHDPHAAVHDPHAVAVHDPHAAAVAAAVHDPHAAAVHDPHAAAAVAAAGEAQQHDPNAPAPAPHDPGAYVYHG</sequence>
<feature type="DNA-binding region" description="HMG box" evidence="2">
    <location>
        <begin position="195"/>
        <end position="263"/>
    </location>
</feature>
<dbReference type="FunFam" id="1.10.30.10:FF:000073">
    <property type="entry name" value="High mobility group protein 1 homolog"/>
    <property type="match status" value="1"/>
</dbReference>
<feature type="domain" description="HMG box" evidence="4">
    <location>
        <begin position="97"/>
        <end position="165"/>
    </location>
</feature>
<keyword evidence="1 2" id="KW-0238">DNA-binding</keyword>
<dbReference type="SMART" id="SM00398">
    <property type="entry name" value="HMG"/>
    <property type="match status" value="3"/>
</dbReference>
<dbReference type="PROSITE" id="PS50118">
    <property type="entry name" value="HMG_BOX_2"/>
    <property type="match status" value="3"/>
</dbReference>
<feature type="compositionally biased region" description="Low complexity" evidence="3">
    <location>
        <begin position="267"/>
        <end position="277"/>
    </location>
</feature>
<accession>A0A7S1YYZ0</accession>
<dbReference type="GO" id="GO:0005634">
    <property type="term" value="C:nucleus"/>
    <property type="evidence" value="ECO:0007669"/>
    <property type="project" value="UniProtKB-UniRule"/>
</dbReference>
<reference evidence="5" key="1">
    <citation type="submission" date="2021-01" db="EMBL/GenBank/DDBJ databases">
        <authorList>
            <person name="Corre E."/>
            <person name="Pelletier E."/>
            <person name="Niang G."/>
            <person name="Scheremetjew M."/>
            <person name="Finn R."/>
            <person name="Kale V."/>
            <person name="Holt S."/>
            <person name="Cochrane G."/>
            <person name="Meng A."/>
            <person name="Brown T."/>
            <person name="Cohen L."/>
        </authorList>
    </citation>
    <scope>NUCLEOTIDE SEQUENCE</scope>
    <source>
        <strain evidence="5">Grunow 1884</strain>
    </source>
</reference>
<dbReference type="InterPro" id="IPR036910">
    <property type="entry name" value="HMG_box_dom_sf"/>
</dbReference>
<feature type="DNA-binding region" description="HMG box" evidence="2">
    <location>
        <begin position="97"/>
        <end position="165"/>
    </location>
</feature>
<evidence type="ECO:0000259" key="4">
    <source>
        <dbReference type="PROSITE" id="PS50118"/>
    </source>
</evidence>
<dbReference type="Pfam" id="PF00505">
    <property type="entry name" value="HMG_box"/>
    <property type="match status" value="3"/>
</dbReference>
<dbReference type="PANTHER" id="PTHR48112:SF15">
    <property type="entry name" value="HMG BOX DOMAIN-CONTAINING PROTEIN"/>
    <property type="match status" value="1"/>
</dbReference>
<dbReference type="GO" id="GO:0003677">
    <property type="term" value="F:DNA binding"/>
    <property type="evidence" value="ECO:0007669"/>
    <property type="project" value="UniProtKB-UniRule"/>
</dbReference>
<dbReference type="PRINTS" id="PR00886">
    <property type="entry name" value="HIGHMOBLTY12"/>
</dbReference>
<feature type="region of interest" description="Disordered" evidence="3">
    <location>
        <begin position="385"/>
        <end position="413"/>
    </location>
</feature>
<proteinExistence type="predicted"/>
<gene>
    <name evidence="5" type="ORF">OSIN01602_LOCUS2440</name>
</gene>
<dbReference type="InterPro" id="IPR050342">
    <property type="entry name" value="HMGB"/>
</dbReference>
<dbReference type="EMBL" id="HBGO01004395">
    <property type="protein sequence ID" value="CAD9323578.1"/>
    <property type="molecule type" value="Transcribed_RNA"/>
</dbReference>
<feature type="region of interest" description="Disordered" evidence="3">
    <location>
        <begin position="265"/>
        <end position="303"/>
    </location>
</feature>
<feature type="compositionally biased region" description="Basic residues" evidence="3">
    <location>
        <begin position="278"/>
        <end position="289"/>
    </location>
</feature>
<protein>
    <recommendedName>
        <fullName evidence="4">HMG box domain-containing protein</fullName>
    </recommendedName>
</protein>
<name>A0A7S1YYZ0_TRICV</name>
<keyword evidence="2" id="KW-0539">Nucleus</keyword>
<evidence type="ECO:0000256" key="1">
    <source>
        <dbReference type="ARBA" id="ARBA00023125"/>
    </source>
</evidence>
<feature type="domain" description="HMG box" evidence="4">
    <location>
        <begin position="1"/>
        <end position="65"/>
    </location>
</feature>
<evidence type="ECO:0000256" key="2">
    <source>
        <dbReference type="PROSITE-ProRule" id="PRU00267"/>
    </source>
</evidence>
<feature type="domain" description="HMG box" evidence="4">
    <location>
        <begin position="195"/>
        <end position="263"/>
    </location>
</feature>
<feature type="DNA-binding region" description="HMG box" evidence="2">
    <location>
        <begin position="1"/>
        <end position="65"/>
    </location>
</feature>
<dbReference type="CDD" id="cd21994">
    <property type="entry name" value="HMG-box_SSRP1-like"/>
    <property type="match status" value="1"/>
</dbReference>
<dbReference type="Gene3D" id="1.10.30.10">
    <property type="entry name" value="High mobility group box domain"/>
    <property type="match status" value="3"/>
</dbReference>
<dbReference type="SUPFAM" id="SSF47095">
    <property type="entry name" value="HMG-box"/>
    <property type="match status" value="3"/>
</dbReference>
<organism evidence="5">
    <name type="scientific">Trieres chinensis</name>
    <name type="common">Marine centric diatom</name>
    <name type="synonym">Odontella sinensis</name>
    <dbReference type="NCBI Taxonomy" id="1514140"/>
    <lineage>
        <taxon>Eukaryota</taxon>
        <taxon>Sar</taxon>
        <taxon>Stramenopiles</taxon>
        <taxon>Ochrophyta</taxon>
        <taxon>Bacillariophyta</taxon>
        <taxon>Mediophyceae</taxon>
        <taxon>Biddulphiophycidae</taxon>
        <taxon>Eupodiscales</taxon>
        <taxon>Parodontellaceae</taxon>
        <taxon>Trieres</taxon>
    </lineage>
</organism>
<dbReference type="InterPro" id="IPR009071">
    <property type="entry name" value="HMG_box_dom"/>
</dbReference>
<dbReference type="PANTHER" id="PTHR48112">
    <property type="entry name" value="HIGH MOBILITY GROUP PROTEIN DSP1"/>
    <property type="match status" value="1"/>
</dbReference>
<evidence type="ECO:0000313" key="5">
    <source>
        <dbReference type="EMBL" id="CAD9323578.1"/>
    </source>
</evidence>
<dbReference type="AlphaFoldDB" id="A0A7S1YYZ0"/>